<proteinExistence type="predicted"/>
<dbReference type="InterPro" id="IPR025322">
    <property type="entry name" value="PADRE_dom"/>
</dbReference>
<organism evidence="1 2">
    <name type="scientific">Ricinus communis</name>
    <name type="common">Castor bean</name>
    <dbReference type="NCBI Taxonomy" id="3988"/>
    <lineage>
        <taxon>Eukaryota</taxon>
        <taxon>Viridiplantae</taxon>
        <taxon>Streptophyta</taxon>
        <taxon>Embryophyta</taxon>
        <taxon>Tracheophyta</taxon>
        <taxon>Spermatophyta</taxon>
        <taxon>Magnoliopsida</taxon>
        <taxon>eudicotyledons</taxon>
        <taxon>Gunneridae</taxon>
        <taxon>Pentapetalae</taxon>
        <taxon>rosids</taxon>
        <taxon>fabids</taxon>
        <taxon>Malpighiales</taxon>
        <taxon>Euphorbiaceae</taxon>
        <taxon>Acalyphoideae</taxon>
        <taxon>Acalypheae</taxon>
        <taxon>Ricinus</taxon>
    </lineage>
</organism>
<sequence length="167" mass="18780">MGNYSSCFCIHRSNLKTAKLIDSKGTLRQLKLPVKAAELMLEEPGYVVSAAHELLRTGRVIALRAEDEVLARKVYLSLPLCRVNRKISESEMRIIQCAVAVEKMSPKKKSGAKVLPAVAVEVKEEEEEIESEVVGVLEEQDTDFSGCRLANYQRWTPVLEPIFEEPY</sequence>
<dbReference type="PANTHER" id="PTHR33052">
    <property type="entry name" value="DUF4228 DOMAIN PROTEIN-RELATED"/>
    <property type="match status" value="1"/>
</dbReference>
<accession>B9RNF9</accession>
<evidence type="ECO:0000313" key="2">
    <source>
        <dbReference type="Proteomes" id="UP000008311"/>
    </source>
</evidence>
<gene>
    <name evidence="1" type="ORF">RCOM_1347410</name>
</gene>
<reference evidence="2" key="1">
    <citation type="journal article" date="2010" name="Nat. Biotechnol.">
        <title>Draft genome sequence of the oilseed species Ricinus communis.</title>
        <authorList>
            <person name="Chan A.P."/>
            <person name="Crabtree J."/>
            <person name="Zhao Q."/>
            <person name="Lorenzi H."/>
            <person name="Orvis J."/>
            <person name="Puiu D."/>
            <person name="Melake-Berhan A."/>
            <person name="Jones K.M."/>
            <person name="Redman J."/>
            <person name="Chen G."/>
            <person name="Cahoon E.B."/>
            <person name="Gedil M."/>
            <person name="Stanke M."/>
            <person name="Haas B.J."/>
            <person name="Wortman J.R."/>
            <person name="Fraser-Liggett C.M."/>
            <person name="Ravel J."/>
            <person name="Rabinowicz P.D."/>
        </authorList>
    </citation>
    <scope>NUCLEOTIDE SEQUENCE [LARGE SCALE GENOMIC DNA]</scope>
    <source>
        <strain evidence="2">cv. Hale</strain>
    </source>
</reference>
<dbReference type="EMBL" id="EQ973790">
    <property type="protein sequence ID" value="EEF47282.1"/>
    <property type="molecule type" value="Genomic_DNA"/>
</dbReference>
<dbReference type="OMA" id="DFMLEEP"/>
<dbReference type="InParanoid" id="B9RNF9"/>
<dbReference type="Proteomes" id="UP000008311">
    <property type="component" value="Unassembled WGS sequence"/>
</dbReference>
<dbReference type="OrthoDB" id="777898at2759"/>
<name>B9RNF9_RICCO</name>
<protein>
    <submittedName>
        <fullName evidence="1">Uncharacterized protein</fullName>
    </submittedName>
</protein>
<dbReference type="KEGG" id="rcu:8267358"/>
<dbReference type="Pfam" id="PF14009">
    <property type="entry name" value="PADRE"/>
    <property type="match status" value="1"/>
</dbReference>
<dbReference type="eggNOG" id="ENOG502S7JF">
    <property type="taxonomic scope" value="Eukaryota"/>
</dbReference>
<evidence type="ECO:0000313" key="1">
    <source>
        <dbReference type="EMBL" id="EEF47282.1"/>
    </source>
</evidence>
<dbReference type="AlphaFoldDB" id="B9RNF9"/>
<dbReference type="STRING" id="3988.B9RNF9"/>
<keyword evidence="2" id="KW-1185">Reference proteome</keyword>